<dbReference type="Gene3D" id="1.10.3080.10">
    <property type="entry name" value="Clc chloride channel"/>
    <property type="match status" value="1"/>
</dbReference>
<evidence type="ECO:0000313" key="9">
    <source>
        <dbReference type="EMBL" id="ANZ77950.1"/>
    </source>
</evidence>
<dbReference type="EMBL" id="CP014587">
    <property type="protein sequence ID" value="ANZ77950.1"/>
    <property type="molecule type" value="Genomic_DNA"/>
</dbReference>
<organism evidence="9 10">
    <name type="scientific">Komagataella pastoris</name>
    <name type="common">Yeast</name>
    <name type="synonym">Pichia pastoris</name>
    <dbReference type="NCBI Taxonomy" id="4922"/>
    <lineage>
        <taxon>Eukaryota</taxon>
        <taxon>Fungi</taxon>
        <taxon>Dikarya</taxon>
        <taxon>Ascomycota</taxon>
        <taxon>Saccharomycotina</taxon>
        <taxon>Pichiomycetes</taxon>
        <taxon>Pichiales</taxon>
        <taxon>Pichiaceae</taxon>
        <taxon>Komagataella</taxon>
    </lineage>
</organism>
<keyword evidence="6 8" id="KW-0472">Membrane</keyword>
<feature type="transmembrane region" description="Helical" evidence="8">
    <location>
        <begin position="670"/>
        <end position="688"/>
    </location>
</feature>
<evidence type="ECO:0000256" key="5">
    <source>
        <dbReference type="ARBA" id="ARBA00023065"/>
    </source>
</evidence>
<dbReference type="OrthoDB" id="44789at2759"/>
<evidence type="ECO:0000313" key="10">
    <source>
        <dbReference type="Proteomes" id="UP000094565"/>
    </source>
</evidence>
<evidence type="ECO:0000256" key="8">
    <source>
        <dbReference type="SAM" id="Phobius"/>
    </source>
</evidence>
<dbReference type="SUPFAM" id="SSF81340">
    <property type="entry name" value="Clc chloride channel"/>
    <property type="match status" value="1"/>
</dbReference>
<keyword evidence="4 8" id="KW-1133">Transmembrane helix</keyword>
<dbReference type="GO" id="GO:0005769">
    <property type="term" value="C:early endosome"/>
    <property type="evidence" value="ECO:0007669"/>
    <property type="project" value="TreeGrafter"/>
</dbReference>
<dbReference type="GO" id="GO:0005886">
    <property type="term" value="C:plasma membrane"/>
    <property type="evidence" value="ECO:0007669"/>
    <property type="project" value="TreeGrafter"/>
</dbReference>
<dbReference type="GO" id="GO:0005247">
    <property type="term" value="F:voltage-gated chloride channel activity"/>
    <property type="evidence" value="ECO:0007669"/>
    <property type="project" value="TreeGrafter"/>
</dbReference>
<gene>
    <name evidence="9" type="ORF">ATY40_BA7504878</name>
</gene>
<proteinExistence type="predicted"/>
<dbReference type="FunFam" id="1.10.3080.10:FF:000030">
    <property type="entry name" value="Chloride channel protein"/>
    <property type="match status" value="1"/>
</dbReference>
<keyword evidence="5" id="KW-0406">Ion transport</keyword>
<evidence type="ECO:0000256" key="3">
    <source>
        <dbReference type="ARBA" id="ARBA00022692"/>
    </source>
</evidence>
<keyword evidence="3 8" id="KW-0812">Transmembrane</keyword>
<sequence length="696" mass="76805">MHSSEDDISQKTAPKLRPKLSTISLGVSTQPLCYDESHVPSQKLLDVTLSSVDTRSPRLFAAPADNEDGGYFDVENDQQGSSLRSVSSSNFDTHTPTRPTMPRFLTSSRLTAGFLSGFLGAGKISHGGTGGENTINYYDDFTISDSINSTIELSAEQHKLETKAAKSLKWKLILLYYSLQEWILIVIIAFLSSLLAYVINKSESLLIDLKRGYCSTNIFKNKHDCCHVAELKTEAINCSDYKLWSELLHTTNFIVSPEFLIFLLLTLSLAYMSVSLTLTTKTHNPLPNPRKSSASVIYTAYGSGVPEVKTILSGFIIRRFLGTYTLFLKSVALVLAIASGMAIGKEGPYVHLSTCIGNICSRLFTKINTNSLLKRQILSASASAGVALAFGSPLGAVLFTIEEVSYYLPIDHLFHIFFCAIMSILFLEFLNPYQTGKAVLFEVSYKSDWRPFELLCFVIIGTAGGIHGSLFCKFTCWWSRTFRNNRLIKAFPVREVMLVAFLTGILTFANSATNRSTTELLTDLAIPCEQGSNCPSFDNQLIVDGKLGALDYEKLKQEFGVLFGALWIKLILTAVTFGIKVPSGIYVPSMVLGALFGRLLAMFLQILCIEYPTLSLLLFDRTFKTVGEVETCVDFGIYAMIGAGSFMAGITRMNVTLATILFELTSSYTYVLPISISIAVSNWVASLIEKNLCMNY</sequence>
<name>A0A1B2JIT7_PICPA</name>
<dbReference type="PRINTS" id="PR00762">
    <property type="entry name" value="CLCHANNEL"/>
</dbReference>
<evidence type="ECO:0000256" key="7">
    <source>
        <dbReference type="ARBA" id="ARBA00023214"/>
    </source>
</evidence>
<feature type="transmembrane region" description="Helical" evidence="8">
    <location>
        <begin position="452"/>
        <end position="471"/>
    </location>
</feature>
<feature type="transmembrane region" description="Helical" evidence="8">
    <location>
        <begin position="321"/>
        <end position="343"/>
    </location>
</feature>
<evidence type="ECO:0000256" key="1">
    <source>
        <dbReference type="ARBA" id="ARBA00004141"/>
    </source>
</evidence>
<reference evidence="9 10" key="1">
    <citation type="submission" date="2016-02" db="EMBL/GenBank/DDBJ databases">
        <title>Comparative genomic and transcriptomic foundation for Pichia pastoris.</title>
        <authorList>
            <person name="Love K.R."/>
            <person name="Shah K.A."/>
            <person name="Whittaker C.A."/>
            <person name="Wu J."/>
            <person name="Bartlett M.C."/>
            <person name="Ma D."/>
            <person name="Leeson R.L."/>
            <person name="Priest M."/>
            <person name="Young S.K."/>
            <person name="Love J.C."/>
        </authorList>
    </citation>
    <scope>NUCLEOTIDE SEQUENCE [LARGE SCALE GENOMIC DNA]</scope>
    <source>
        <strain evidence="9 10">ATCC 28485</strain>
    </source>
</reference>
<feature type="transmembrane region" description="Helical" evidence="8">
    <location>
        <begin position="559"/>
        <end position="579"/>
    </location>
</feature>
<comment type="subcellular location">
    <subcellularLocation>
        <location evidence="1">Membrane</location>
        <topology evidence="1">Multi-pass membrane protein</topology>
    </subcellularLocation>
</comment>
<feature type="transmembrane region" description="Helical" evidence="8">
    <location>
        <begin position="173"/>
        <end position="199"/>
    </location>
</feature>
<dbReference type="PANTHER" id="PTHR45711:SF3">
    <property type="entry name" value="CLC CHANNEL"/>
    <property type="match status" value="1"/>
</dbReference>
<protein>
    <submittedName>
        <fullName evidence="9">BA75_04878T0</fullName>
    </submittedName>
</protein>
<dbReference type="Proteomes" id="UP000094565">
    <property type="component" value="Chromosome 4"/>
</dbReference>
<dbReference type="Pfam" id="PF00654">
    <property type="entry name" value="Voltage_CLC"/>
    <property type="match status" value="1"/>
</dbReference>
<accession>A0A1B2JIT7</accession>
<dbReference type="GO" id="GO:0005794">
    <property type="term" value="C:Golgi apparatus"/>
    <property type="evidence" value="ECO:0007669"/>
    <property type="project" value="TreeGrafter"/>
</dbReference>
<dbReference type="CDD" id="cd03684">
    <property type="entry name" value="ClC_3_like"/>
    <property type="match status" value="1"/>
</dbReference>
<evidence type="ECO:0000256" key="6">
    <source>
        <dbReference type="ARBA" id="ARBA00023136"/>
    </source>
</evidence>
<feature type="transmembrane region" description="Helical" evidence="8">
    <location>
        <begin position="599"/>
        <end position="619"/>
    </location>
</feature>
<feature type="transmembrane region" description="Helical" evidence="8">
    <location>
        <begin position="413"/>
        <end position="431"/>
    </location>
</feature>
<keyword evidence="2" id="KW-0813">Transport</keyword>
<feature type="transmembrane region" description="Helical" evidence="8">
    <location>
        <begin position="259"/>
        <end position="280"/>
    </location>
</feature>
<dbReference type="InterPro" id="IPR014743">
    <property type="entry name" value="Cl-channel_core"/>
</dbReference>
<evidence type="ECO:0000256" key="2">
    <source>
        <dbReference type="ARBA" id="ARBA00022448"/>
    </source>
</evidence>
<feature type="transmembrane region" description="Helical" evidence="8">
    <location>
        <begin position="631"/>
        <end position="650"/>
    </location>
</feature>
<dbReference type="PANTHER" id="PTHR45711">
    <property type="entry name" value="CHLORIDE CHANNEL PROTEIN"/>
    <property type="match status" value="1"/>
</dbReference>
<keyword evidence="10" id="KW-1185">Reference proteome</keyword>
<dbReference type="AlphaFoldDB" id="A0A1B2JIT7"/>
<keyword evidence="7" id="KW-0868">Chloride</keyword>
<dbReference type="InterPro" id="IPR001807">
    <property type="entry name" value="ClC"/>
</dbReference>
<evidence type="ECO:0000256" key="4">
    <source>
        <dbReference type="ARBA" id="ARBA00022989"/>
    </source>
</evidence>
<feature type="transmembrane region" description="Helical" evidence="8">
    <location>
        <begin position="377"/>
        <end position="401"/>
    </location>
</feature>